<protein>
    <submittedName>
        <fullName evidence="3">Protein fam98b</fullName>
    </submittedName>
</protein>
<proteinExistence type="inferred from homology"/>
<feature type="compositionally biased region" description="Acidic residues" evidence="2">
    <location>
        <begin position="325"/>
        <end position="343"/>
    </location>
</feature>
<feature type="compositionally biased region" description="Gly residues" evidence="2">
    <location>
        <begin position="301"/>
        <end position="324"/>
    </location>
</feature>
<gene>
    <name evidence="3" type="primary">FAM98B_1</name>
    <name evidence="3" type="ORF">P7K49_012960</name>
</gene>
<keyword evidence="4" id="KW-1185">Reference proteome</keyword>
<dbReference type="PANTHER" id="PTHR31353:SF11">
    <property type="entry name" value="PROTEIN FAM98B"/>
    <property type="match status" value="1"/>
</dbReference>
<comment type="similarity">
    <text evidence="1">Belongs to the FAM98 family.</text>
</comment>
<dbReference type="InterPro" id="IPR018797">
    <property type="entry name" value="FAM98"/>
</dbReference>
<accession>A0ABQ9VEJ1</accession>
<evidence type="ECO:0000256" key="2">
    <source>
        <dbReference type="SAM" id="MobiDB-lite"/>
    </source>
</evidence>
<sequence length="352" mass="38816">MEGDVLDTLEALGYKGPLLEEQALTKAAEGGLSSPEFSELCIWLGSQIKSLCNLEESITSAGRDDLESFQLEISGFLKEMACPYSVLIWGDIKDRLKKKEDCLKLLLFLSTELQASQILQNKKHKNSQLDKNSEIYQEVQAMFDILGIPKSTTSDIPPMLSQVESKVKDILSKVQKNHVGKPLLKIDLNSEQAEQLERINEALCCEYECRRAKVKTDDIARIYQPKRYALSPKTTITMAHLLAAREDLSKIIRTSSGASREKTACAINKVLMGRVPDRGGRPNEIEPPPPEMPPWQKRQEGGSGRGGWGGGGGGGGRGGSGGEEVAGEVEEVGEGVGEGEEEDGGWRWWRRW</sequence>
<evidence type="ECO:0000313" key="4">
    <source>
        <dbReference type="Proteomes" id="UP001266305"/>
    </source>
</evidence>
<comment type="caution">
    <text evidence="3">The sequence shown here is derived from an EMBL/GenBank/DDBJ whole genome shotgun (WGS) entry which is preliminary data.</text>
</comment>
<name>A0ABQ9VEJ1_SAGOE</name>
<dbReference type="PANTHER" id="PTHR31353">
    <property type="entry name" value="FAM98"/>
    <property type="match status" value="1"/>
</dbReference>
<feature type="region of interest" description="Disordered" evidence="2">
    <location>
        <begin position="275"/>
        <end position="352"/>
    </location>
</feature>
<organism evidence="3 4">
    <name type="scientific">Saguinus oedipus</name>
    <name type="common">Cotton-top tamarin</name>
    <name type="synonym">Oedipomidas oedipus</name>
    <dbReference type="NCBI Taxonomy" id="9490"/>
    <lineage>
        <taxon>Eukaryota</taxon>
        <taxon>Metazoa</taxon>
        <taxon>Chordata</taxon>
        <taxon>Craniata</taxon>
        <taxon>Vertebrata</taxon>
        <taxon>Euteleostomi</taxon>
        <taxon>Mammalia</taxon>
        <taxon>Eutheria</taxon>
        <taxon>Euarchontoglires</taxon>
        <taxon>Primates</taxon>
        <taxon>Haplorrhini</taxon>
        <taxon>Platyrrhini</taxon>
        <taxon>Cebidae</taxon>
        <taxon>Callitrichinae</taxon>
        <taxon>Saguinus</taxon>
    </lineage>
</organism>
<feature type="compositionally biased region" description="Basic and acidic residues" evidence="2">
    <location>
        <begin position="275"/>
        <end position="284"/>
    </location>
</feature>
<evidence type="ECO:0000313" key="3">
    <source>
        <dbReference type="EMBL" id="KAK2107795.1"/>
    </source>
</evidence>
<dbReference type="Pfam" id="PF10239">
    <property type="entry name" value="DUF2465"/>
    <property type="match status" value="1"/>
</dbReference>
<reference evidence="3 4" key="1">
    <citation type="submission" date="2023-05" db="EMBL/GenBank/DDBJ databases">
        <title>B98-5 Cell Line De Novo Hybrid Assembly: An Optical Mapping Approach.</title>
        <authorList>
            <person name="Kananen K."/>
            <person name="Auerbach J.A."/>
            <person name="Kautto E."/>
            <person name="Blachly J.S."/>
        </authorList>
    </citation>
    <scope>NUCLEOTIDE SEQUENCE [LARGE SCALE GENOMIC DNA]</scope>
    <source>
        <strain evidence="3">B95-8</strain>
        <tissue evidence="3">Cell line</tissue>
    </source>
</reference>
<dbReference type="Proteomes" id="UP001266305">
    <property type="component" value="Unassembled WGS sequence"/>
</dbReference>
<evidence type="ECO:0000256" key="1">
    <source>
        <dbReference type="ARBA" id="ARBA00007218"/>
    </source>
</evidence>
<dbReference type="EMBL" id="JASSZA010000006">
    <property type="protein sequence ID" value="KAK2107795.1"/>
    <property type="molecule type" value="Genomic_DNA"/>
</dbReference>